<sequence length="501" mass="55245">MEHQTKGSMTVFFSILTVLFLSLLCALAESARIQGAKVKASSVLDLGVFSLFGEYDRYLLEEYDVFAFNGSYGTGTFSIGDVEERLDRYMSKNAKPGTTLFPMDTEGSQILEYALLTDSKGEVFKNQVVSNLKSAIGTEAAARFLEKKRDAEAMEKEGELYEQQEQTNHTDLERLEAEKEQAAAEETKEAGVVEITPEPETPTPANPLDVIKQIKKTGILGLVMRNPEEVSKKTLEKDQLVSRRRRENGNMRLPGKQSGVAADAVFLEYLTSRFGNFREPKEKSGLAYQMEYLLGGKTSDRENLKKVVNKLLFVREGVNFLCIGGNARMRHEAELLAAALTAAIPIPGITAATTAALLLAWAYGESLLDVRQLLAGGKVPLVKTEQSIKLTLNNLIHLTEVLKECDSGGGEGVDYEGYLQILLVGGSQKEYPMRALDLIETELRQKENYGSFCIDHCIAGLSAQAEWQFKPVFSGAASAFLGGRLGRISYVSEKEFCYQTG</sequence>
<protein>
    <submittedName>
        <fullName evidence="1">Uncharacterized protein</fullName>
    </submittedName>
</protein>
<dbReference type="Proteomes" id="UP000886886">
    <property type="component" value="Unassembled WGS sequence"/>
</dbReference>
<dbReference type="InterPro" id="IPR043756">
    <property type="entry name" value="DUF5702"/>
</dbReference>
<comment type="caution">
    <text evidence="1">The sequence shown here is derived from an EMBL/GenBank/DDBJ whole genome shotgun (WGS) entry which is preliminary data.</text>
</comment>
<dbReference type="AlphaFoldDB" id="A0A9D0ZSV0"/>
<reference evidence="1" key="1">
    <citation type="submission" date="2020-10" db="EMBL/GenBank/DDBJ databases">
        <authorList>
            <person name="Gilroy R."/>
        </authorList>
    </citation>
    <scope>NUCLEOTIDE SEQUENCE</scope>
    <source>
        <strain evidence="1">ChiSjej3B21-11622</strain>
    </source>
</reference>
<accession>A0A9D0ZSV0</accession>
<dbReference type="EMBL" id="DVFT01000028">
    <property type="protein sequence ID" value="HIQ95342.1"/>
    <property type="molecule type" value="Genomic_DNA"/>
</dbReference>
<organism evidence="1 2">
    <name type="scientific">Candidatus Limivivens merdigallinarum</name>
    <dbReference type="NCBI Taxonomy" id="2840859"/>
    <lineage>
        <taxon>Bacteria</taxon>
        <taxon>Bacillati</taxon>
        <taxon>Bacillota</taxon>
        <taxon>Clostridia</taxon>
        <taxon>Lachnospirales</taxon>
        <taxon>Lachnospiraceae</taxon>
        <taxon>Lachnospiraceae incertae sedis</taxon>
        <taxon>Candidatus Limivivens</taxon>
    </lineage>
</organism>
<evidence type="ECO:0000313" key="2">
    <source>
        <dbReference type="Proteomes" id="UP000886886"/>
    </source>
</evidence>
<evidence type="ECO:0000313" key="1">
    <source>
        <dbReference type="EMBL" id="HIQ95342.1"/>
    </source>
</evidence>
<proteinExistence type="predicted"/>
<name>A0A9D0ZSV0_9FIRM</name>
<dbReference type="Pfam" id="PF18960">
    <property type="entry name" value="DUF5702"/>
    <property type="match status" value="1"/>
</dbReference>
<gene>
    <name evidence="1" type="ORF">IAB26_02155</name>
</gene>
<reference evidence="1" key="2">
    <citation type="journal article" date="2021" name="PeerJ">
        <title>Extensive microbial diversity within the chicken gut microbiome revealed by metagenomics and culture.</title>
        <authorList>
            <person name="Gilroy R."/>
            <person name="Ravi A."/>
            <person name="Getino M."/>
            <person name="Pursley I."/>
            <person name="Horton D.L."/>
            <person name="Alikhan N.F."/>
            <person name="Baker D."/>
            <person name="Gharbi K."/>
            <person name="Hall N."/>
            <person name="Watson M."/>
            <person name="Adriaenssens E.M."/>
            <person name="Foster-Nyarko E."/>
            <person name="Jarju S."/>
            <person name="Secka A."/>
            <person name="Antonio M."/>
            <person name="Oren A."/>
            <person name="Chaudhuri R.R."/>
            <person name="La Ragione R."/>
            <person name="Hildebrand F."/>
            <person name="Pallen M.J."/>
        </authorList>
    </citation>
    <scope>NUCLEOTIDE SEQUENCE</scope>
    <source>
        <strain evidence="1">ChiSjej3B21-11622</strain>
    </source>
</reference>